<evidence type="ECO:0000313" key="1">
    <source>
        <dbReference type="EMBL" id="MTH36539.1"/>
    </source>
</evidence>
<name>A0A844H6A6_9RHOB</name>
<dbReference type="OrthoDB" id="5365964at2"/>
<keyword evidence="2" id="KW-1185">Reference proteome</keyword>
<dbReference type="EMBL" id="WMIF01000045">
    <property type="protein sequence ID" value="MTH36539.1"/>
    <property type="molecule type" value="Genomic_DNA"/>
</dbReference>
<comment type="caution">
    <text evidence="1">The sequence shown here is derived from an EMBL/GenBank/DDBJ whole genome shotgun (WGS) entry which is preliminary data.</text>
</comment>
<dbReference type="PIRSF" id="PIRSF030771">
    <property type="entry name" value="UCP030771"/>
    <property type="match status" value="1"/>
</dbReference>
<dbReference type="RefSeq" id="WP_155066048.1">
    <property type="nucleotide sequence ID" value="NZ_WMIF01000045.1"/>
</dbReference>
<accession>A0A844H6A6</accession>
<protein>
    <submittedName>
        <fullName evidence="1">DUF2190 family protein</fullName>
    </submittedName>
</protein>
<proteinExistence type="predicted"/>
<dbReference type="Pfam" id="PF09956">
    <property type="entry name" value="Phage_cement_2"/>
    <property type="match status" value="1"/>
</dbReference>
<dbReference type="InterPro" id="IPR011231">
    <property type="entry name" value="Phage_VT1-Sakai_H0018"/>
</dbReference>
<sequence>MAKNFIQPGNVLTIPAPAAVLSGGVVVAGDIKGIAQGDAATGAPVDVATAGVWSLPKIAANAFALGAKVYWAAGTGLATSTASGNTLLGVAVEAAPADSASVKVRLSGF</sequence>
<dbReference type="AlphaFoldDB" id="A0A844H6A6"/>
<evidence type="ECO:0000313" key="2">
    <source>
        <dbReference type="Proteomes" id="UP000442533"/>
    </source>
</evidence>
<organism evidence="1 2">
    <name type="scientific">Paracoccus limosus</name>
    <dbReference type="NCBI Taxonomy" id="913252"/>
    <lineage>
        <taxon>Bacteria</taxon>
        <taxon>Pseudomonadati</taxon>
        <taxon>Pseudomonadota</taxon>
        <taxon>Alphaproteobacteria</taxon>
        <taxon>Rhodobacterales</taxon>
        <taxon>Paracoccaceae</taxon>
        <taxon>Paracoccus</taxon>
    </lineage>
</organism>
<dbReference type="Proteomes" id="UP000442533">
    <property type="component" value="Unassembled WGS sequence"/>
</dbReference>
<gene>
    <name evidence="1" type="ORF">GL279_18290</name>
</gene>
<reference evidence="1 2" key="1">
    <citation type="submission" date="2019-11" db="EMBL/GenBank/DDBJ databases">
        <authorList>
            <person name="Dong K."/>
        </authorList>
    </citation>
    <scope>NUCLEOTIDE SEQUENCE [LARGE SCALE GENOMIC DNA]</scope>
    <source>
        <strain evidence="1 2">JCM 17370</strain>
    </source>
</reference>